<evidence type="ECO:0000313" key="1">
    <source>
        <dbReference type="EMBL" id="KAG7311265.1"/>
    </source>
</evidence>
<comment type="caution">
    <text evidence="1">The sequence shown here is derived from an EMBL/GenBank/DDBJ whole genome shotgun (WGS) entry which is preliminary data.</text>
</comment>
<evidence type="ECO:0000313" key="2">
    <source>
        <dbReference type="Proteomes" id="UP000823941"/>
    </source>
</evidence>
<name>A0ABQ7R1V7_PLUXY</name>
<dbReference type="Proteomes" id="UP000823941">
    <property type="component" value="Chromosome 4"/>
</dbReference>
<accession>A0ABQ7R1V7</accession>
<protein>
    <submittedName>
        <fullName evidence="1">Uncharacterized protein</fullName>
    </submittedName>
</protein>
<sequence>MAGKITDGEVNTWRRNGVGTPCRRKRVVCLISEGKPGRIKTGSPAGMAGKVVVNVGTAMLSAACTPPAKKLQLRSHFVSVKYLGPLGVKIERTLTMSVQAVNSVY</sequence>
<keyword evidence="2" id="KW-1185">Reference proteome</keyword>
<reference evidence="1 2" key="1">
    <citation type="submission" date="2021-06" db="EMBL/GenBank/DDBJ databases">
        <title>A haploid diamondback moth (Plutella xylostella L.) genome assembly resolves 31 chromosomes and identifies a diamide resistance mutation.</title>
        <authorList>
            <person name="Ward C.M."/>
            <person name="Perry K.D."/>
            <person name="Baker G."/>
            <person name="Powis K."/>
            <person name="Heckel D.G."/>
            <person name="Baxter S.W."/>
        </authorList>
    </citation>
    <scope>NUCLEOTIDE SEQUENCE [LARGE SCALE GENOMIC DNA]</scope>
    <source>
        <strain evidence="1 2">LV</strain>
        <tissue evidence="1">Single pupa</tissue>
    </source>
</reference>
<organism evidence="1 2">
    <name type="scientific">Plutella xylostella</name>
    <name type="common">Diamondback moth</name>
    <name type="synonym">Plutella maculipennis</name>
    <dbReference type="NCBI Taxonomy" id="51655"/>
    <lineage>
        <taxon>Eukaryota</taxon>
        <taxon>Metazoa</taxon>
        <taxon>Ecdysozoa</taxon>
        <taxon>Arthropoda</taxon>
        <taxon>Hexapoda</taxon>
        <taxon>Insecta</taxon>
        <taxon>Pterygota</taxon>
        <taxon>Neoptera</taxon>
        <taxon>Endopterygota</taxon>
        <taxon>Lepidoptera</taxon>
        <taxon>Glossata</taxon>
        <taxon>Ditrysia</taxon>
        <taxon>Yponomeutoidea</taxon>
        <taxon>Plutellidae</taxon>
        <taxon>Plutella</taxon>
    </lineage>
</organism>
<gene>
    <name evidence="1" type="ORF">JYU34_002296</name>
</gene>
<dbReference type="EMBL" id="JAHIBW010000004">
    <property type="protein sequence ID" value="KAG7311265.1"/>
    <property type="molecule type" value="Genomic_DNA"/>
</dbReference>
<proteinExistence type="predicted"/>